<dbReference type="EMBL" id="ACJN02000002">
    <property type="protein sequence ID" value="EFI34756.1"/>
    <property type="molecule type" value="Genomic_DNA"/>
</dbReference>
<evidence type="ECO:0000256" key="3">
    <source>
        <dbReference type="ARBA" id="ARBA00022679"/>
    </source>
</evidence>
<dbReference type="Pfam" id="PF00623">
    <property type="entry name" value="RNA_pol_Rpb1_2"/>
    <property type="match status" value="1"/>
</dbReference>
<dbReference type="Gene3D" id="6.10.250.2940">
    <property type="match status" value="1"/>
</dbReference>
<dbReference type="GO" id="GO:0032549">
    <property type="term" value="F:ribonucleoside binding"/>
    <property type="evidence" value="ECO:0007669"/>
    <property type="project" value="InterPro"/>
</dbReference>
<dbReference type="Gene3D" id="3.90.1800.10">
    <property type="entry name" value="RNA polymerase alpha subunit dimerisation domain"/>
    <property type="match status" value="1"/>
</dbReference>
<reference evidence="7" key="1">
    <citation type="submission" date="2010-05" db="EMBL/GenBank/DDBJ databases">
        <title>The draft genome of Desulfonatronospira thiodismutans ASO3-1.</title>
        <authorList>
            <consortium name="US DOE Joint Genome Institute (JGI-PGF)"/>
            <person name="Lucas S."/>
            <person name="Copeland A."/>
            <person name="Lapidus A."/>
            <person name="Cheng J.-F."/>
            <person name="Bruce D."/>
            <person name="Goodwin L."/>
            <person name="Pitluck S."/>
            <person name="Chertkov O."/>
            <person name="Brettin T."/>
            <person name="Detter J.C."/>
            <person name="Han C."/>
            <person name="Land M.L."/>
            <person name="Hauser L."/>
            <person name="Kyrpides N."/>
            <person name="Mikhailova N."/>
            <person name="Muyzer G."/>
            <person name="Woyke T."/>
        </authorList>
    </citation>
    <scope>NUCLEOTIDE SEQUENCE [LARGE SCALE GENOMIC DNA]</scope>
    <source>
        <strain evidence="7">ASO3-1</strain>
    </source>
</reference>
<comment type="caution">
    <text evidence="7">The sequence shown here is derived from an EMBL/GenBank/DDBJ whole genome shotgun (WGS) entry which is preliminary data.</text>
</comment>
<dbReference type="InterPro" id="IPR007120">
    <property type="entry name" value="DNA-dir_RNAP_su2_dom"/>
</dbReference>
<evidence type="ECO:0000259" key="6">
    <source>
        <dbReference type="SMART" id="SM00663"/>
    </source>
</evidence>
<evidence type="ECO:0000313" key="8">
    <source>
        <dbReference type="Proteomes" id="UP000005496"/>
    </source>
</evidence>
<dbReference type="RefSeq" id="WP_008870074.1">
    <property type="nucleotide sequence ID" value="NZ_ACJN02000002.1"/>
</dbReference>
<dbReference type="Gene3D" id="2.40.270.10">
    <property type="entry name" value="DNA-directed RNA polymerase, subunit 2, domain 6"/>
    <property type="match status" value="1"/>
</dbReference>
<dbReference type="InterPro" id="IPR037033">
    <property type="entry name" value="DNA-dir_RNAP_su2_hyb_sf"/>
</dbReference>
<keyword evidence="2" id="KW-0240">DNA-directed RNA polymerase</keyword>
<keyword evidence="3" id="KW-0808">Transferase</keyword>
<dbReference type="GO" id="GO:0000428">
    <property type="term" value="C:DNA-directed RNA polymerase complex"/>
    <property type="evidence" value="ECO:0007669"/>
    <property type="project" value="UniProtKB-KW"/>
</dbReference>
<dbReference type="eggNOG" id="COG0086">
    <property type="taxonomic scope" value="Bacteria"/>
</dbReference>
<evidence type="ECO:0000256" key="2">
    <source>
        <dbReference type="ARBA" id="ARBA00022478"/>
    </source>
</evidence>
<feature type="domain" description="RNA polymerase N-terminal" evidence="6">
    <location>
        <begin position="834"/>
        <end position="1142"/>
    </location>
</feature>
<evidence type="ECO:0000256" key="4">
    <source>
        <dbReference type="ARBA" id="ARBA00022695"/>
    </source>
</evidence>
<organism evidence="7 8">
    <name type="scientific">Desulfonatronospira thiodismutans ASO3-1</name>
    <dbReference type="NCBI Taxonomy" id="555779"/>
    <lineage>
        <taxon>Bacteria</taxon>
        <taxon>Pseudomonadati</taxon>
        <taxon>Thermodesulfobacteriota</taxon>
        <taxon>Desulfovibrionia</taxon>
        <taxon>Desulfovibrionales</taxon>
        <taxon>Desulfonatronovibrionaceae</taxon>
        <taxon>Desulfonatronospira</taxon>
    </lineage>
</organism>
<evidence type="ECO:0000256" key="5">
    <source>
        <dbReference type="ARBA" id="ARBA00023163"/>
    </source>
</evidence>
<dbReference type="Gene3D" id="3.90.1100.10">
    <property type="match status" value="1"/>
</dbReference>
<dbReference type="Pfam" id="PF00562">
    <property type="entry name" value="RNA_pol_Rpb2_6"/>
    <property type="match status" value="2"/>
</dbReference>
<keyword evidence="5" id="KW-0804">Transcription</keyword>
<name>D6SPT0_9BACT</name>
<accession>D6SPT0</accession>
<protein>
    <recommendedName>
        <fullName evidence="1">DNA-directed RNA polymerase</fullName>
        <ecNumber evidence="1">2.7.7.6</ecNumber>
    </recommendedName>
</protein>
<dbReference type="Proteomes" id="UP000005496">
    <property type="component" value="Unassembled WGS sequence"/>
</dbReference>
<dbReference type="SUPFAM" id="SSF64484">
    <property type="entry name" value="beta and beta-prime subunits of DNA dependent RNA-polymerase"/>
    <property type="match status" value="2"/>
</dbReference>
<dbReference type="GO" id="GO:0006351">
    <property type="term" value="P:DNA-templated transcription"/>
    <property type="evidence" value="ECO:0007669"/>
    <property type="project" value="InterPro"/>
</dbReference>
<dbReference type="SMART" id="SM00663">
    <property type="entry name" value="RPOLA_N"/>
    <property type="match status" value="1"/>
</dbReference>
<evidence type="ECO:0000313" key="7">
    <source>
        <dbReference type="EMBL" id="EFI34756.1"/>
    </source>
</evidence>
<dbReference type="InterPro" id="IPR007645">
    <property type="entry name" value="RNA_pol_Rpb2_3"/>
</dbReference>
<dbReference type="OrthoDB" id="9815296at2"/>
<proteinExistence type="predicted"/>
<dbReference type="GO" id="GO:0003677">
    <property type="term" value="F:DNA binding"/>
    <property type="evidence" value="ECO:0007669"/>
    <property type="project" value="InterPro"/>
</dbReference>
<gene>
    <name evidence="7" type="ORF">Dthio_PD2132</name>
</gene>
<dbReference type="InterPro" id="IPR006592">
    <property type="entry name" value="RNA_pol_N"/>
</dbReference>
<dbReference type="PANTHER" id="PTHR20856">
    <property type="entry name" value="DNA-DIRECTED RNA POLYMERASE I SUBUNIT 2"/>
    <property type="match status" value="1"/>
</dbReference>
<dbReference type="GO" id="GO:0003899">
    <property type="term" value="F:DNA-directed RNA polymerase activity"/>
    <property type="evidence" value="ECO:0007669"/>
    <property type="project" value="UniProtKB-EC"/>
</dbReference>
<dbReference type="eggNOG" id="COG0085">
    <property type="taxonomic scope" value="Bacteria"/>
</dbReference>
<keyword evidence="4" id="KW-0548">Nucleotidyltransferase</keyword>
<dbReference type="EC" id="2.7.7.6" evidence="1"/>
<dbReference type="Pfam" id="PF04565">
    <property type="entry name" value="RNA_pol_Rpb2_3"/>
    <property type="match status" value="1"/>
</dbReference>
<dbReference type="Pfam" id="PF04998">
    <property type="entry name" value="RNA_pol_Rpb1_5"/>
    <property type="match status" value="1"/>
</dbReference>
<keyword evidence="8" id="KW-1185">Reference proteome</keyword>
<dbReference type="InterPro" id="IPR000722">
    <property type="entry name" value="RNA_pol_asu"/>
</dbReference>
<dbReference type="InterPro" id="IPR007081">
    <property type="entry name" value="RNA_pol_Rpb1_5"/>
</dbReference>
<evidence type="ECO:0000256" key="1">
    <source>
        <dbReference type="ARBA" id="ARBA00012418"/>
    </source>
</evidence>
<dbReference type="InterPro" id="IPR015712">
    <property type="entry name" value="DNA-dir_RNA_pol_su2"/>
</dbReference>
<dbReference type="Gene3D" id="2.40.40.20">
    <property type="match status" value="1"/>
</dbReference>
<sequence>MKQDPNRQEFESFIQMHDALQKTDLHLKGMHEMLYDAAGKCGPGCSLRYISYFFESDDTRPGQNRFWLILKLEREGTKIHVPATSFPCFTENGTLLFSGKSGAIQERRPIWQVVFRQEKDILPADWEEERKNLKENIQKYGLHPRWCRLSSLTHRLRYFLKKNLEKWKSRAVTNSYAASVLLAGSLDEAFYSTFYRRVDHFPLADTTNKLAETAQGRQVSAKSLRCHRKTMIGSKPEDNVRNLLPEHTGMICPVETPESESIGLVMHLARKARPELWSQDAAFNENDQRSEEGILKTPDPDNFLGYSACMVPYIQHTDPTRAMMGAKNMKQALSLTQGEAPLIRTGHEEEVFGRGEHDLDMDIGRNLLVAYLPWYGFNYEDGIVISRSAAEKFLSVKKHKFGPYFCPGNYRPANPDSKWRKLDRDGLAPQGQEVKSGDVLAAFYPVRWNHDSRSKKRQIVVNTLAEPLLVRVPDHVQGKLVRFEVVCLETSDLPLPRHITRMAVHMEIEESRPLEPGDKIMGRHGNKGVISRILPDREMPYFLDSMHGITDLRSSSHFHGEEQAHTHVEVILNPLGVIGRMNTGQLLECHTGLAMRCIPERMEFYQNSGMPFSSVDIESLRQDLLSTKIVDETGKARLFWRDEAGNHVQTGHASMIGVQYLMKLDHMARDKFHVCGKKPPRCMITNQPVKGRSRGGGLRLGEMENWCIIERQAWDVIDELLQKSEPDGQVSSNQALEDILYALGLELVCDDKSYVLRPHDQSYEHPQVSKPLSRAVNRKDAALDKTSYDQSIFGQESLKFLKKEARSGLSASGWGVIRLPFSVNHPLLDAYTSAELKISRIPVLPCRYRPLLKSDDERFITGTLDNIHDVLLELCSYYDGLETRKKEKLAQILKDIKEQDADIFSFVSKWLECRLDTKTSLLQVRQLGSGASKIKSRIKKICAAQTQKIQQKESSNAGLSVINEQLLSNQVFEARQKIICCLKIYYQYLVDLLQGKPGLLRGHILGRRFPLSGRAVIVPDPTLPLGRVRIPGAMYDEFFEHSDQENWILLNRPPSLLPSNIQAFSAQHGGSSKVIKLNPGLCAGFGADFDGDQMSAFALHAENALNQAESLMRPGAMPLAPKTGQPNLSMNLDIRLGIYLVQQAPEKLDELLTKYGLESTDKCSFFEQPDMEKNLKGLSKEKRESFMADVLWLCFKEATESGLSFSFFDLVQQHAKPARMDQDCEILEVDAYKAEYGDDPVSEANKKARKLVETSLHAKDNHSAIAILTKSKAASKLEQTTQLLHSRGGIRLPFDPAKNKAGVIHRSYTSGLHPADFFLSACATREAMMYKKLRTAHGGYFTRKLVEAGYQGAQVSGTEQGVFPEPFYEMQGFPAGLLSAHLLGEEGTQAAMKVFHTGQTENLDQISSVLKMIKAPPTSPEETVQMCRDIAAELNIKDGDNKKVFWSIVLQCLHKAGLGIEDLGPEQDNILAALSYGHVRKVLGRALTREHEHRTQMNLKEKFILYNRIRKLKEKQDA</sequence>